<feature type="domain" description="Methyltransferase" evidence="1">
    <location>
        <begin position="112"/>
        <end position="202"/>
    </location>
</feature>
<accession>A0AAD1M582</accession>
<keyword evidence="2" id="KW-0808">Transferase</keyword>
<dbReference type="Gene3D" id="3.40.50.150">
    <property type="entry name" value="Vaccinia Virus protein VP39"/>
    <property type="match status" value="1"/>
</dbReference>
<dbReference type="GO" id="GO:0032259">
    <property type="term" value="P:methylation"/>
    <property type="evidence" value="ECO:0007669"/>
    <property type="project" value="UniProtKB-KW"/>
</dbReference>
<dbReference type="KEGG" id="mmor:MMOR_09360"/>
<reference evidence="2 3" key="1">
    <citation type="journal article" date="2019" name="Emerg. Microbes Infect.">
        <title>Comprehensive subspecies identification of 175 nontuberculous mycobacteria species based on 7547 genomic profiles.</title>
        <authorList>
            <person name="Matsumoto Y."/>
            <person name="Kinjo T."/>
            <person name="Motooka D."/>
            <person name="Nabeya D."/>
            <person name="Jung N."/>
            <person name="Uechi K."/>
            <person name="Horii T."/>
            <person name="Iida T."/>
            <person name="Fujita J."/>
            <person name="Nakamura S."/>
        </authorList>
    </citation>
    <scope>NUCLEOTIDE SEQUENCE [LARGE SCALE GENOMIC DNA]</scope>
    <source>
        <strain evidence="2 3">JCM 6375</strain>
    </source>
</reference>
<dbReference type="AlphaFoldDB" id="A0AAD1M582"/>
<evidence type="ECO:0000259" key="1">
    <source>
        <dbReference type="Pfam" id="PF13649"/>
    </source>
</evidence>
<keyword evidence="2" id="KW-0489">Methyltransferase</keyword>
<dbReference type="GO" id="GO:0008168">
    <property type="term" value="F:methyltransferase activity"/>
    <property type="evidence" value="ECO:0007669"/>
    <property type="project" value="UniProtKB-KW"/>
</dbReference>
<dbReference type="InterPro" id="IPR029063">
    <property type="entry name" value="SAM-dependent_MTases_sf"/>
</dbReference>
<dbReference type="InterPro" id="IPR041698">
    <property type="entry name" value="Methyltransf_25"/>
</dbReference>
<dbReference type="CDD" id="cd02440">
    <property type="entry name" value="AdoMet_MTases"/>
    <property type="match status" value="1"/>
</dbReference>
<gene>
    <name evidence="2" type="ORF">MMOR_09360</name>
</gene>
<evidence type="ECO:0000313" key="3">
    <source>
        <dbReference type="Proteomes" id="UP000466681"/>
    </source>
</evidence>
<protein>
    <submittedName>
        <fullName evidence="2">Methyltransferase type 11</fullName>
    </submittedName>
</protein>
<keyword evidence="3" id="KW-1185">Reference proteome</keyword>
<name>A0AAD1M582_9MYCO</name>
<dbReference type="SUPFAM" id="SSF53335">
    <property type="entry name" value="S-adenosyl-L-methionine-dependent methyltransferases"/>
    <property type="match status" value="1"/>
</dbReference>
<organism evidence="2 3">
    <name type="scientific">Mycolicibacterium moriokaense</name>
    <dbReference type="NCBI Taxonomy" id="39691"/>
    <lineage>
        <taxon>Bacteria</taxon>
        <taxon>Bacillati</taxon>
        <taxon>Actinomycetota</taxon>
        <taxon>Actinomycetes</taxon>
        <taxon>Mycobacteriales</taxon>
        <taxon>Mycobacteriaceae</taxon>
        <taxon>Mycolicibacterium</taxon>
    </lineage>
</organism>
<dbReference type="Pfam" id="PF13649">
    <property type="entry name" value="Methyltransf_25"/>
    <property type="match status" value="1"/>
</dbReference>
<dbReference type="EMBL" id="AP022560">
    <property type="protein sequence ID" value="BBW99999.1"/>
    <property type="molecule type" value="Genomic_DNA"/>
</dbReference>
<sequence length="283" mass="30901">MHLVLVVPWSMAATKSANSCSLRTALQSSIMVHVAREAVDIDRMPRGGPDASCLDRLLETDRLEYLDRDDVADDVKRSVIRTLEWTGEFFGNTDRFAKIVMDEVADVADPRILELGAGHGSLSRKLLEWHPTAELTVTDIDASSVAAMAASDLGEDPRATVRQMDAVAIDAPDRHFDLAVFVLSFHHLPPATAARVFAEGTRAADKLVILDLPRPPAPLHLVRLATMLPFAPFVPFLHDGVISSLRAYSPSALRALAEHADPTIEVQLRGGLLNPQIVVATRR</sequence>
<evidence type="ECO:0000313" key="2">
    <source>
        <dbReference type="EMBL" id="BBW99999.1"/>
    </source>
</evidence>
<dbReference type="Proteomes" id="UP000466681">
    <property type="component" value="Chromosome"/>
</dbReference>
<proteinExistence type="predicted"/>